<evidence type="ECO:0000313" key="2">
    <source>
        <dbReference type="Proteomes" id="UP000762676"/>
    </source>
</evidence>
<proteinExistence type="predicted"/>
<keyword evidence="1" id="KW-0548">Nucleotidyltransferase</keyword>
<name>A0AAV4GDB0_9GAST</name>
<dbReference type="GO" id="GO:0003964">
    <property type="term" value="F:RNA-directed DNA polymerase activity"/>
    <property type="evidence" value="ECO:0007669"/>
    <property type="project" value="UniProtKB-KW"/>
</dbReference>
<dbReference type="EMBL" id="BMAT01001316">
    <property type="protein sequence ID" value="GFR83116.1"/>
    <property type="molecule type" value="Genomic_DNA"/>
</dbReference>
<reference evidence="1 2" key="1">
    <citation type="journal article" date="2021" name="Elife">
        <title>Chloroplast acquisition without the gene transfer in kleptoplastic sea slugs, Plakobranchus ocellatus.</title>
        <authorList>
            <person name="Maeda T."/>
            <person name="Takahashi S."/>
            <person name="Yoshida T."/>
            <person name="Shimamura S."/>
            <person name="Takaki Y."/>
            <person name="Nagai Y."/>
            <person name="Toyoda A."/>
            <person name="Suzuki Y."/>
            <person name="Arimoto A."/>
            <person name="Ishii H."/>
            <person name="Satoh N."/>
            <person name="Nishiyama T."/>
            <person name="Hasebe M."/>
            <person name="Maruyama T."/>
            <person name="Minagawa J."/>
            <person name="Obokata J."/>
            <person name="Shigenobu S."/>
        </authorList>
    </citation>
    <scope>NUCLEOTIDE SEQUENCE [LARGE SCALE GENOMIC DNA]</scope>
</reference>
<gene>
    <name evidence="1" type="ORF">ElyMa_000642600</name>
</gene>
<organism evidence="1 2">
    <name type="scientific">Elysia marginata</name>
    <dbReference type="NCBI Taxonomy" id="1093978"/>
    <lineage>
        <taxon>Eukaryota</taxon>
        <taxon>Metazoa</taxon>
        <taxon>Spiralia</taxon>
        <taxon>Lophotrochozoa</taxon>
        <taxon>Mollusca</taxon>
        <taxon>Gastropoda</taxon>
        <taxon>Heterobranchia</taxon>
        <taxon>Euthyneura</taxon>
        <taxon>Panpulmonata</taxon>
        <taxon>Sacoglossa</taxon>
        <taxon>Placobranchoidea</taxon>
        <taxon>Plakobranchidae</taxon>
        <taxon>Elysia</taxon>
    </lineage>
</organism>
<keyword evidence="2" id="KW-1185">Reference proteome</keyword>
<keyword evidence="1" id="KW-0695">RNA-directed DNA polymerase</keyword>
<dbReference type="AlphaFoldDB" id="A0AAV4GDB0"/>
<protein>
    <submittedName>
        <fullName evidence="1">Reverse transcriptase</fullName>
    </submittedName>
</protein>
<comment type="caution">
    <text evidence="1">The sequence shown here is derived from an EMBL/GenBank/DDBJ whole genome shotgun (WGS) entry which is preliminary data.</text>
</comment>
<evidence type="ECO:0000313" key="1">
    <source>
        <dbReference type="EMBL" id="GFR83116.1"/>
    </source>
</evidence>
<dbReference type="Proteomes" id="UP000762676">
    <property type="component" value="Unassembled WGS sequence"/>
</dbReference>
<sequence>MPVAVGWLNGKKVKVLRNSGSSCVVIRKGLIEQKVKNDDNRKTVNVYLADGKAVPAAMTEAHLESPYFLGNVSALEMANPMYDVILENIPGVKCPGISA</sequence>
<keyword evidence="1" id="KW-0808">Transferase</keyword>
<accession>A0AAV4GDB0</accession>